<evidence type="ECO:0000313" key="2">
    <source>
        <dbReference type="EMBL" id="EEC71876.1"/>
    </source>
</evidence>
<accession>B8A6Z4</accession>
<protein>
    <submittedName>
        <fullName evidence="2">Uncharacterized protein</fullName>
    </submittedName>
</protein>
<keyword evidence="1" id="KW-0472">Membrane</keyword>
<feature type="transmembrane region" description="Helical" evidence="1">
    <location>
        <begin position="43"/>
        <end position="68"/>
    </location>
</feature>
<dbReference type="Gramene" id="BGIOSGA000417-TA">
    <property type="protein sequence ID" value="BGIOSGA000417-PA"/>
    <property type="gene ID" value="BGIOSGA000417"/>
</dbReference>
<dbReference type="HOGENOM" id="CLU_2762291_0_0_1"/>
<name>B8A6Z4_ORYSI</name>
<organism evidence="2 3">
    <name type="scientific">Oryza sativa subsp. indica</name>
    <name type="common">Rice</name>
    <dbReference type="NCBI Taxonomy" id="39946"/>
    <lineage>
        <taxon>Eukaryota</taxon>
        <taxon>Viridiplantae</taxon>
        <taxon>Streptophyta</taxon>
        <taxon>Embryophyta</taxon>
        <taxon>Tracheophyta</taxon>
        <taxon>Spermatophyta</taxon>
        <taxon>Magnoliopsida</taxon>
        <taxon>Liliopsida</taxon>
        <taxon>Poales</taxon>
        <taxon>Poaceae</taxon>
        <taxon>BOP clade</taxon>
        <taxon>Oryzoideae</taxon>
        <taxon>Oryzeae</taxon>
        <taxon>Oryzinae</taxon>
        <taxon>Oryza</taxon>
        <taxon>Oryza sativa</taxon>
    </lineage>
</organism>
<keyword evidence="3" id="KW-1185">Reference proteome</keyword>
<keyword evidence="1" id="KW-0812">Transmembrane</keyword>
<keyword evidence="1" id="KW-1133">Transmembrane helix</keyword>
<dbReference type="Proteomes" id="UP000007015">
    <property type="component" value="Chromosome 1"/>
</dbReference>
<dbReference type="AlphaFoldDB" id="B8A6Z4"/>
<sequence>MFEEEEDARSSSLAAASSDLFLESGHHHHRQLTAHPSMANPRIAAALTAAPAVVSSPSLSLFVFLTWICR</sequence>
<evidence type="ECO:0000256" key="1">
    <source>
        <dbReference type="SAM" id="Phobius"/>
    </source>
</evidence>
<gene>
    <name evidence="2" type="ORF">OsI_04597</name>
</gene>
<dbReference type="EMBL" id="CM000126">
    <property type="protein sequence ID" value="EEC71876.1"/>
    <property type="molecule type" value="Genomic_DNA"/>
</dbReference>
<proteinExistence type="predicted"/>
<evidence type="ECO:0000313" key="3">
    <source>
        <dbReference type="Proteomes" id="UP000007015"/>
    </source>
</evidence>
<reference evidence="2 3" key="1">
    <citation type="journal article" date="2005" name="PLoS Biol.">
        <title>The genomes of Oryza sativa: a history of duplications.</title>
        <authorList>
            <person name="Yu J."/>
            <person name="Wang J."/>
            <person name="Lin W."/>
            <person name="Li S."/>
            <person name="Li H."/>
            <person name="Zhou J."/>
            <person name="Ni P."/>
            <person name="Dong W."/>
            <person name="Hu S."/>
            <person name="Zeng C."/>
            <person name="Zhang J."/>
            <person name="Zhang Y."/>
            <person name="Li R."/>
            <person name="Xu Z."/>
            <person name="Li S."/>
            <person name="Li X."/>
            <person name="Zheng H."/>
            <person name="Cong L."/>
            <person name="Lin L."/>
            <person name="Yin J."/>
            <person name="Geng J."/>
            <person name="Li G."/>
            <person name="Shi J."/>
            <person name="Liu J."/>
            <person name="Lv H."/>
            <person name="Li J."/>
            <person name="Wang J."/>
            <person name="Deng Y."/>
            <person name="Ran L."/>
            <person name="Shi X."/>
            <person name="Wang X."/>
            <person name="Wu Q."/>
            <person name="Li C."/>
            <person name="Ren X."/>
            <person name="Wang J."/>
            <person name="Wang X."/>
            <person name="Li D."/>
            <person name="Liu D."/>
            <person name="Zhang X."/>
            <person name="Ji Z."/>
            <person name="Zhao W."/>
            <person name="Sun Y."/>
            <person name="Zhang Z."/>
            <person name="Bao J."/>
            <person name="Han Y."/>
            <person name="Dong L."/>
            <person name="Ji J."/>
            <person name="Chen P."/>
            <person name="Wu S."/>
            <person name="Liu J."/>
            <person name="Xiao Y."/>
            <person name="Bu D."/>
            <person name="Tan J."/>
            <person name="Yang L."/>
            <person name="Ye C."/>
            <person name="Zhang J."/>
            <person name="Xu J."/>
            <person name="Zhou Y."/>
            <person name="Yu Y."/>
            <person name="Zhang B."/>
            <person name="Zhuang S."/>
            <person name="Wei H."/>
            <person name="Liu B."/>
            <person name="Lei M."/>
            <person name="Yu H."/>
            <person name="Li Y."/>
            <person name="Xu H."/>
            <person name="Wei S."/>
            <person name="He X."/>
            <person name="Fang L."/>
            <person name="Zhang Z."/>
            <person name="Zhang Y."/>
            <person name="Huang X."/>
            <person name="Su Z."/>
            <person name="Tong W."/>
            <person name="Li J."/>
            <person name="Tong Z."/>
            <person name="Li S."/>
            <person name="Ye J."/>
            <person name="Wang L."/>
            <person name="Fang L."/>
            <person name="Lei T."/>
            <person name="Chen C."/>
            <person name="Chen H."/>
            <person name="Xu Z."/>
            <person name="Li H."/>
            <person name="Huang H."/>
            <person name="Zhang F."/>
            <person name="Xu H."/>
            <person name="Li N."/>
            <person name="Zhao C."/>
            <person name="Li S."/>
            <person name="Dong L."/>
            <person name="Huang Y."/>
            <person name="Li L."/>
            <person name="Xi Y."/>
            <person name="Qi Q."/>
            <person name="Li W."/>
            <person name="Zhang B."/>
            <person name="Hu W."/>
            <person name="Zhang Y."/>
            <person name="Tian X."/>
            <person name="Jiao Y."/>
            <person name="Liang X."/>
            <person name="Jin J."/>
            <person name="Gao L."/>
            <person name="Zheng W."/>
            <person name="Hao B."/>
            <person name="Liu S."/>
            <person name="Wang W."/>
            <person name="Yuan L."/>
            <person name="Cao M."/>
            <person name="McDermott J."/>
            <person name="Samudrala R."/>
            <person name="Wang J."/>
            <person name="Wong G.K."/>
            <person name="Yang H."/>
        </authorList>
    </citation>
    <scope>NUCLEOTIDE SEQUENCE [LARGE SCALE GENOMIC DNA]</scope>
    <source>
        <strain evidence="3">cv. 93-11</strain>
    </source>
</reference>